<dbReference type="PROSITE" id="PS51406">
    <property type="entry name" value="FIBRINOGEN_C_2"/>
    <property type="match status" value="1"/>
</dbReference>
<keyword evidence="2" id="KW-0812">Transmembrane</keyword>
<evidence type="ECO:0000259" key="3">
    <source>
        <dbReference type="PROSITE" id="PS51406"/>
    </source>
</evidence>
<evidence type="ECO:0000256" key="2">
    <source>
        <dbReference type="SAM" id="Phobius"/>
    </source>
</evidence>
<dbReference type="InterPro" id="IPR002181">
    <property type="entry name" value="Fibrinogen_a/b/g_C_dom"/>
</dbReference>
<dbReference type="AlphaFoldDB" id="A0A0K8RQX8"/>
<dbReference type="GO" id="GO:0005615">
    <property type="term" value="C:extracellular space"/>
    <property type="evidence" value="ECO:0007669"/>
    <property type="project" value="TreeGrafter"/>
</dbReference>
<keyword evidence="2" id="KW-1133">Transmembrane helix</keyword>
<dbReference type="SUPFAM" id="SSF56496">
    <property type="entry name" value="Fibrinogen C-terminal domain-like"/>
    <property type="match status" value="1"/>
</dbReference>
<proteinExistence type="evidence at transcript level"/>
<keyword evidence="2" id="KW-0472">Membrane</keyword>
<reference evidence="4" key="1">
    <citation type="submission" date="2012-12" db="EMBL/GenBank/DDBJ databases">
        <title>Identification and characterization of a phenylalanine ammonia-lyase gene family in Isatis indigotica Fort.</title>
        <authorList>
            <person name="Liu Q."/>
            <person name="Chen J."/>
            <person name="Zhou X."/>
            <person name="Di P."/>
            <person name="Xiao Y."/>
            <person name="Xuan H."/>
            <person name="Zhang L."/>
            <person name="Chen W."/>
        </authorList>
    </citation>
    <scope>NUCLEOTIDE SEQUENCE</scope>
    <source>
        <tissue evidence="4">Salivary gland</tissue>
    </source>
</reference>
<feature type="domain" description="Fibrinogen C-terminal" evidence="3">
    <location>
        <begin position="78"/>
        <end position="308"/>
    </location>
</feature>
<keyword evidence="1" id="KW-1015">Disulfide bond</keyword>
<dbReference type="EMBL" id="GADI01000490">
    <property type="protein sequence ID" value="JAA73318.1"/>
    <property type="molecule type" value="mRNA"/>
</dbReference>
<evidence type="ECO:0000313" key="4">
    <source>
        <dbReference type="EMBL" id="JAA73318.1"/>
    </source>
</evidence>
<dbReference type="InterPro" id="IPR036056">
    <property type="entry name" value="Fibrinogen-like_C"/>
</dbReference>
<dbReference type="InterPro" id="IPR050373">
    <property type="entry name" value="Fibrinogen_C-term_domain"/>
</dbReference>
<dbReference type="InterPro" id="IPR014716">
    <property type="entry name" value="Fibrinogen_a/b/g_C_1"/>
</dbReference>
<dbReference type="PROSITE" id="PS00514">
    <property type="entry name" value="FIBRINOGEN_C_1"/>
    <property type="match status" value="1"/>
</dbReference>
<feature type="transmembrane region" description="Helical" evidence="2">
    <location>
        <begin position="30"/>
        <end position="48"/>
    </location>
</feature>
<name>A0A0K8RQX8_IXORI</name>
<dbReference type="SMART" id="SM00186">
    <property type="entry name" value="FBG"/>
    <property type="match status" value="1"/>
</dbReference>
<organism evidence="4">
    <name type="scientific">Ixodes ricinus</name>
    <name type="common">Common tick</name>
    <name type="synonym">Acarus ricinus</name>
    <dbReference type="NCBI Taxonomy" id="34613"/>
    <lineage>
        <taxon>Eukaryota</taxon>
        <taxon>Metazoa</taxon>
        <taxon>Ecdysozoa</taxon>
        <taxon>Arthropoda</taxon>
        <taxon>Chelicerata</taxon>
        <taxon>Arachnida</taxon>
        <taxon>Acari</taxon>
        <taxon>Parasitiformes</taxon>
        <taxon>Ixodida</taxon>
        <taxon>Ixodoidea</taxon>
        <taxon>Ixodidae</taxon>
        <taxon>Ixodinae</taxon>
        <taxon>Ixodes</taxon>
    </lineage>
</organism>
<sequence length="316" mass="36951">DYVLCWYQRRELRGAFVTTYENLCTIAKDLKMFVAFLFISVLAGNVFMESSFRRVPEITERQYGTRKTYMIFDPCNTNKPGNRTVSCSQIKMRDPSSKQTKHTIYPRDKPVEVECDMETDGGGWTVIQRRTKYEVKNNNFEKDLQHYESGFKTEGRALWIGLETLHELTSFPNNQQALRIELKRKGATEPTVLLYHKFLVGSQAEHYKLTIADYEGPPDYEALSYHNGEKFTIKKSMTPNPDKDKCSDRLSGGWWFKECNKANLNGRNFKNAWELRTSKDLGITWHIKNDQSYHYIYDSVEMKIRDDDYGFCTGVF</sequence>
<dbReference type="Gene3D" id="3.90.215.10">
    <property type="entry name" value="Gamma Fibrinogen, chain A, domain 1"/>
    <property type="match status" value="1"/>
</dbReference>
<protein>
    <submittedName>
        <fullName evidence="4">Putative ficolin/ixoderin</fullName>
    </submittedName>
</protein>
<dbReference type="InterPro" id="IPR020837">
    <property type="entry name" value="Fibrinogen_CS"/>
</dbReference>
<feature type="non-terminal residue" evidence="4">
    <location>
        <position position="1"/>
    </location>
</feature>
<accession>A0A0K8RQX8</accession>
<dbReference type="PANTHER" id="PTHR19143:SF458">
    <property type="entry name" value="FIBRINOGEN C-TERMINAL DOMAIN-CONTAINING PROTEIN-RELATED"/>
    <property type="match status" value="1"/>
</dbReference>
<dbReference type="Pfam" id="PF00147">
    <property type="entry name" value="Fibrinogen_C"/>
    <property type="match status" value="1"/>
</dbReference>
<dbReference type="NCBIfam" id="NF040941">
    <property type="entry name" value="GGGWT_bact"/>
    <property type="match status" value="1"/>
</dbReference>
<dbReference type="PANTHER" id="PTHR19143">
    <property type="entry name" value="FIBRINOGEN/TENASCIN/ANGIOPOEITIN"/>
    <property type="match status" value="1"/>
</dbReference>
<evidence type="ECO:0000256" key="1">
    <source>
        <dbReference type="ARBA" id="ARBA00023157"/>
    </source>
</evidence>